<organism evidence="1 2">
    <name type="scientific">Aequorivita viscosa</name>
    <dbReference type="NCBI Taxonomy" id="797419"/>
    <lineage>
        <taxon>Bacteria</taxon>
        <taxon>Pseudomonadati</taxon>
        <taxon>Bacteroidota</taxon>
        <taxon>Flavobacteriia</taxon>
        <taxon>Flavobacteriales</taxon>
        <taxon>Flavobacteriaceae</taxon>
        <taxon>Aequorivita</taxon>
    </lineage>
</organism>
<protein>
    <submittedName>
        <fullName evidence="1">Uncharacterized protein</fullName>
    </submittedName>
</protein>
<dbReference type="Proteomes" id="UP000184172">
    <property type="component" value="Unassembled WGS sequence"/>
</dbReference>
<evidence type="ECO:0000313" key="1">
    <source>
        <dbReference type="EMBL" id="SHJ29865.1"/>
    </source>
</evidence>
<sequence length="39" mass="4580">MKDGPSFCHKKGGVKLRPVDRLRYNELDEAFFLQNKDIN</sequence>
<gene>
    <name evidence="1" type="ORF">SAMN04487908_11338</name>
</gene>
<reference evidence="2" key="1">
    <citation type="submission" date="2016-11" db="EMBL/GenBank/DDBJ databases">
        <authorList>
            <person name="Varghese N."/>
            <person name="Submissions S."/>
        </authorList>
    </citation>
    <scope>NUCLEOTIDE SEQUENCE [LARGE SCALE GENOMIC DNA]</scope>
    <source>
        <strain evidence="2">DSM 26349</strain>
    </source>
</reference>
<keyword evidence="2" id="KW-1185">Reference proteome</keyword>
<proteinExistence type="predicted"/>
<name>A0A1M6I5Z9_9FLAO</name>
<dbReference type="EMBL" id="FQYV01000013">
    <property type="protein sequence ID" value="SHJ29865.1"/>
    <property type="molecule type" value="Genomic_DNA"/>
</dbReference>
<accession>A0A1M6I5Z9</accession>
<dbReference type="AlphaFoldDB" id="A0A1M6I5Z9"/>
<evidence type="ECO:0000313" key="2">
    <source>
        <dbReference type="Proteomes" id="UP000184172"/>
    </source>
</evidence>